<proteinExistence type="predicted"/>
<gene>
    <name evidence="2" type="ORF">EDD19_1681</name>
</gene>
<accession>A0A4R3ZIL5</accession>
<evidence type="ECO:0000313" key="3">
    <source>
        <dbReference type="Proteomes" id="UP000295805"/>
    </source>
</evidence>
<evidence type="ECO:0000313" key="2">
    <source>
        <dbReference type="EMBL" id="TCW17134.1"/>
    </source>
</evidence>
<dbReference type="GeneID" id="89532194"/>
<dbReference type="Proteomes" id="UP000295805">
    <property type="component" value="Unassembled WGS sequence"/>
</dbReference>
<dbReference type="NCBIfam" id="NF033539">
    <property type="entry name" value="transpos_IS1380"/>
    <property type="match status" value="1"/>
</dbReference>
<dbReference type="EMBL" id="SMCX01000068">
    <property type="protein sequence ID" value="TCW17134.1"/>
    <property type="molecule type" value="Genomic_DNA"/>
</dbReference>
<reference evidence="2 3" key="1">
    <citation type="submission" date="2019-03" db="EMBL/GenBank/DDBJ databases">
        <title>Root nodule microbial communities of legume samples collected from USA, Mexico and Botswana.</title>
        <authorList>
            <person name="Hirsch A."/>
        </authorList>
    </citation>
    <scope>NUCLEOTIDE SEQUENCE [LARGE SCALE GENOMIC DNA]</scope>
    <source>
        <strain evidence="2 3">55</strain>
    </source>
</reference>
<feature type="domain" description="Transposase DDE" evidence="1">
    <location>
        <begin position="10"/>
        <end position="458"/>
    </location>
</feature>
<dbReference type="Pfam" id="PF13701">
    <property type="entry name" value="DDE_Tnp_1_4"/>
    <property type="match status" value="1"/>
</dbReference>
<sequence>MKNSTLSPIRLEVDHAGKGVVSHAGIVLPARVAETSGLVEGLSQALAPWRAPTAVFDPGHMLTQLALAVAAGGDHLVDIRELAGADTIVGPVPSPATISRLLAVLADDVDRVESVVQQAISRAREHVWNRAENRPSLRAPSAENPVIIDIDATLITAHSDKEHAAPTYKKGYGHHPLLAYCDHGPGGGGEPVAALLRPGNAGANTAADHKKLLATALKSIPGINTPRPGKRVLVRTDGAGASHKFLEHLHRKRVQYSIGFALTPALAALVDDMPDQAWQSALTSDGDTREGAEVVELTGVADLSHWPAGMRLIVRAERPHPGAQLRFTDASGRRLTAFVTNTRRGHIQTLELRHRQRARCEDRIRTAKDTGLAKLPLQTTAQNRIWILICQLAQLLLAWSQLIALDATPAATWEPKRLRLRLLSVAASLARHARKTRLHLDETAPWGHLITRGLARLEDPG</sequence>
<dbReference type="InterPro" id="IPR047960">
    <property type="entry name" value="Transpos_IS1380"/>
</dbReference>
<evidence type="ECO:0000259" key="1">
    <source>
        <dbReference type="Pfam" id="PF13701"/>
    </source>
</evidence>
<dbReference type="InterPro" id="IPR025668">
    <property type="entry name" value="Tnp_DDE_dom"/>
</dbReference>
<protein>
    <submittedName>
        <fullName evidence="2">DDE family transposase</fullName>
    </submittedName>
</protein>
<organism evidence="2 3">
    <name type="scientific">Dietzia cinnamea</name>
    <dbReference type="NCBI Taxonomy" id="321318"/>
    <lineage>
        <taxon>Bacteria</taxon>
        <taxon>Bacillati</taxon>
        <taxon>Actinomycetota</taxon>
        <taxon>Actinomycetes</taxon>
        <taxon>Mycobacteriales</taxon>
        <taxon>Dietziaceae</taxon>
        <taxon>Dietzia</taxon>
    </lineage>
</organism>
<dbReference type="RefSeq" id="WP_407935065.1">
    <property type="nucleotide sequence ID" value="NZ_CP143053.1"/>
</dbReference>
<dbReference type="AlphaFoldDB" id="A0A4R3ZIL5"/>
<name>A0A4R3ZIL5_9ACTN</name>
<comment type="caution">
    <text evidence="2">The sequence shown here is derived from an EMBL/GenBank/DDBJ whole genome shotgun (WGS) entry which is preliminary data.</text>
</comment>